<feature type="signal peptide" evidence="1">
    <location>
        <begin position="1"/>
        <end position="20"/>
    </location>
</feature>
<dbReference type="Proteomes" id="UP001500171">
    <property type="component" value="Unassembled WGS sequence"/>
</dbReference>
<evidence type="ECO:0000256" key="1">
    <source>
        <dbReference type="SAM" id="SignalP"/>
    </source>
</evidence>
<dbReference type="EMBL" id="BAABHY010000001">
    <property type="protein sequence ID" value="GAA5106209.1"/>
    <property type="molecule type" value="Genomic_DNA"/>
</dbReference>
<gene>
    <name evidence="2" type="ORF">GCM10023211_05730</name>
</gene>
<evidence type="ECO:0008006" key="4">
    <source>
        <dbReference type="Google" id="ProtNLM"/>
    </source>
</evidence>
<feature type="chain" id="PRO_5046657813" description="Lipocalin-like domain-containing protein" evidence="1">
    <location>
        <begin position="21"/>
        <end position="153"/>
    </location>
</feature>
<accession>A0ABP9N0X1</accession>
<keyword evidence="3" id="KW-1185">Reference proteome</keyword>
<evidence type="ECO:0000313" key="3">
    <source>
        <dbReference type="Proteomes" id="UP001500171"/>
    </source>
</evidence>
<dbReference type="RefSeq" id="WP_345488606.1">
    <property type="nucleotide sequence ID" value="NZ_BAABHY010000001.1"/>
</dbReference>
<name>A0ABP9N0X1_9GAMM</name>
<organism evidence="2 3">
    <name type="scientific">Orbus sasakiae</name>
    <dbReference type="NCBI Taxonomy" id="1078475"/>
    <lineage>
        <taxon>Bacteria</taxon>
        <taxon>Pseudomonadati</taxon>
        <taxon>Pseudomonadota</taxon>
        <taxon>Gammaproteobacteria</taxon>
        <taxon>Orbales</taxon>
        <taxon>Orbaceae</taxon>
        <taxon>Orbus</taxon>
    </lineage>
</organism>
<sequence>MLKNVLFVSMIGFASSLVYAEEKNVTESYLLGSWYCVNVHLSASSNGDANFNYDYSVTDDPIIVTFLKPEDYDDYQPEDGERKAISNSEYIKTYKFNPTYGKDTQGENYNTMEHGYIYVNDNEFIYYQYSAIFWKYKFKSYGHKQDMTCKRMN</sequence>
<comment type="caution">
    <text evidence="2">The sequence shown here is derived from an EMBL/GenBank/DDBJ whole genome shotgun (WGS) entry which is preliminary data.</text>
</comment>
<evidence type="ECO:0000313" key="2">
    <source>
        <dbReference type="EMBL" id="GAA5106209.1"/>
    </source>
</evidence>
<keyword evidence="1" id="KW-0732">Signal</keyword>
<reference evidence="3" key="1">
    <citation type="journal article" date="2019" name="Int. J. Syst. Evol. Microbiol.">
        <title>The Global Catalogue of Microorganisms (GCM) 10K type strain sequencing project: providing services to taxonomists for standard genome sequencing and annotation.</title>
        <authorList>
            <consortium name="The Broad Institute Genomics Platform"/>
            <consortium name="The Broad Institute Genome Sequencing Center for Infectious Disease"/>
            <person name="Wu L."/>
            <person name="Ma J."/>
        </authorList>
    </citation>
    <scope>NUCLEOTIDE SEQUENCE [LARGE SCALE GENOMIC DNA]</scope>
    <source>
        <strain evidence="3">JCM 18050</strain>
    </source>
</reference>
<protein>
    <recommendedName>
        <fullName evidence="4">Lipocalin-like domain-containing protein</fullName>
    </recommendedName>
</protein>
<proteinExistence type="predicted"/>